<organism evidence="10 12">
    <name type="scientific">Holdemania massiliensis</name>
    <dbReference type="NCBI Taxonomy" id="1468449"/>
    <lineage>
        <taxon>Bacteria</taxon>
        <taxon>Bacillati</taxon>
        <taxon>Bacillota</taxon>
        <taxon>Erysipelotrichia</taxon>
        <taxon>Erysipelotrichales</taxon>
        <taxon>Erysipelotrichaceae</taxon>
        <taxon>Holdemania</taxon>
    </lineage>
</organism>
<dbReference type="PANTHER" id="PTHR11113">
    <property type="entry name" value="N-ACETYLGLUCOSAMINE-6-PHOSPHATE DEACETYLASE"/>
    <property type="match status" value="1"/>
</dbReference>
<comment type="cofactor">
    <cofactor evidence="8">
        <name>a divalent metal cation</name>
        <dbReference type="ChEBI" id="CHEBI:60240"/>
    </cofactor>
    <text evidence="8">Binds 1 divalent metal cation per subunit.</text>
</comment>
<dbReference type="PIRSF" id="PIRSF038994">
    <property type="entry name" value="NagA"/>
    <property type="match status" value="1"/>
</dbReference>
<evidence type="ECO:0000256" key="5">
    <source>
        <dbReference type="PIRNR" id="PIRNR038994"/>
    </source>
</evidence>
<dbReference type="RefSeq" id="WP_154240347.1">
    <property type="nucleotide sequence ID" value="NZ_CALJPI010000210.1"/>
</dbReference>
<dbReference type="Gene3D" id="3.20.20.140">
    <property type="entry name" value="Metal-dependent hydrolases"/>
    <property type="match status" value="1"/>
</dbReference>
<feature type="binding site" evidence="7">
    <location>
        <position position="141"/>
    </location>
    <ligand>
        <name>substrate</name>
    </ligand>
</feature>
<evidence type="ECO:0000259" key="9">
    <source>
        <dbReference type="Pfam" id="PF01979"/>
    </source>
</evidence>
<gene>
    <name evidence="10" type="primary">nagA</name>
    <name evidence="11" type="ORF">GKD88_16300</name>
    <name evidence="10" type="ORF">GKE08_16420</name>
</gene>
<keyword evidence="4 5" id="KW-0119">Carbohydrate metabolism</keyword>
<proteinExistence type="inferred from homology"/>
<keyword evidence="13" id="KW-1185">Reference proteome</keyword>
<accession>A0A6N7SAY9</accession>
<dbReference type="Proteomes" id="UP000433575">
    <property type="component" value="Unassembled WGS sequence"/>
</dbReference>
<dbReference type="Pfam" id="PF01979">
    <property type="entry name" value="Amidohydro_1"/>
    <property type="match status" value="1"/>
</dbReference>
<dbReference type="InterPro" id="IPR011059">
    <property type="entry name" value="Metal-dep_hydrolase_composite"/>
</dbReference>
<dbReference type="InterPro" id="IPR006680">
    <property type="entry name" value="Amidohydro-rel"/>
</dbReference>
<dbReference type="NCBIfam" id="TIGR00221">
    <property type="entry name" value="nagA"/>
    <property type="match status" value="1"/>
</dbReference>
<evidence type="ECO:0000256" key="4">
    <source>
        <dbReference type="ARBA" id="ARBA00023277"/>
    </source>
</evidence>
<dbReference type="AlphaFoldDB" id="A0A6N7SAY9"/>
<dbReference type="SUPFAM" id="SSF51556">
    <property type="entry name" value="Metallo-dependent hydrolases"/>
    <property type="match status" value="1"/>
</dbReference>
<feature type="binding site" evidence="7">
    <location>
        <begin position="309"/>
        <end position="311"/>
    </location>
    <ligand>
        <name>substrate</name>
    </ligand>
</feature>
<dbReference type="GO" id="GO:0006046">
    <property type="term" value="P:N-acetylglucosamine catabolic process"/>
    <property type="evidence" value="ECO:0007669"/>
    <property type="project" value="TreeGrafter"/>
</dbReference>
<name>A0A6N7SAY9_9FIRM</name>
<dbReference type="Proteomes" id="UP000480929">
    <property type="component" value="Unassembled WGS sequence"/>
</dbReference>
<protein>
    <submittedName>
        <fullName evidence="10">N-acetylglucosamine-6-phosphate deacetylase</fullName>
        <ecNumber evidence="10">3.5.1.25</ecNumber>
    </submittedName>
</protein>
<feature type="binding site" evidence="7">
    <location>
        <position position="228"/>
    </location>
    <ligand>
        <name>substrate</name>
    </ligand>
</feature>
<evidence type="ECO:0000313" key="12">
    <source>
        <dbReference type="Proteomes" id="UP000433575"/>
    </source>
</evidence>
<reference evidence="12 13" key="1">
    <citation type="journal article" date="2019" name="Nat. Med.">
        <title>A library of human gut bacterial isolates paired with longitudinal multiomics data enables mechanistic microbiome research.</title>
        <authorList>
            <person name="Poyet M."/>
            <person name="Groussin M."/>
            <person name="Gibbons S.M."/>
            <person name="Avila-Pacheco J."/>
            <person name="Jiang X."/>
            <person name="Kearney S.M."/>
            <person name="Perrotta A.R."/>
            <person name="Berdy B."/>
            <person name="Zhao S."/>
            <person name="Lieberman T.D."/>
            <person name="Swanson P.K."/>
            <person name="Smith M."/>
            <person name="Roesemann S."/>
            <person name="Alexander J.E."/>
            <person name="Rich S.A."/>
            <person name="Livny J."/>
            <person name="Vlamakis H."/>
            <person name="Clish C."/>
            <person name="Bullock K."/>
            <person name="Deik A."/>
            <person name="Scott J."/>
            <person name="Pierce K.A."/>
            <person name="Xavier R.J."/>
            <person name="Alm E.J."/>
        </authorList>
    </citation>
    <scope>NUCLEOTIDE SEQUENCE [LARGE SCALE GENOMIC DNA]</scope>
    <source>
        <strain evidence="10 12">BIOML-A4</strain>
        <strain evidence="11 13">BIOML-A5</strain>
    </source>
</reference>
<dbReference type="PANTHER" id="PTHR11113:SF14">
    <property type="entry name" value="N-ACETYLGLUCOSAMINE-6-PHOSPHATE DEACETYLASE"/>
    <property type="match status" value="1"/>
</dbReference>
<evidence type="ECO:0000256" key="8">
    <source>
        <dbReference type="PIRSR" id="PIRSR038994-3"/>
    </source>
</evidence>
<dbReference type="SUPFAM" id="SSF51338">
    <property type="entry name" value="Composite domain of metallo-dependent hydrolases"/>
    <property type="match status" value="1"/>
</dbReference>
<evidence type="ECO:0000256" key="6">
    <source>
        <dbReference type="PIRSR" id="PIRSR038994-1"/>
    </source>
</evidence>
<feature type="binding site" evidence="8">
    <location>
        <position position="196"/>
    </location>
    <ligand>
        <name>Zn(2+)</name>
        <dbReference type="ChEBI" id="CHEBI:29105"/>
    </ligand>
</feature>
<keyword evidence="3 5" id="KW-0378">Hydrolase</keyword>
<comment type="similarity">
    <text evidence="1 5">Belongs to the metallo-dependent hydrolases superfamily. NagA family.</text>
</comment>
<dbReference type="GO" id="GO:0046872">
    <property type="term" value="F:metal ion binding"/>
    <property type="evidence" value="ECO:0007669"/>
    <property type="project" value="UniProtKB-KW"/>
</dbReference>
<dbReference type="GO" id="GO:0008448">
    <property type="term" value="F:N-acetylglucosamine-6-phosphate deacetylase activity"/>
    <property type="evidence" value="ECO:0007669"/>
    <property type="project" value="UniProtKB-EC"/>
</dbReference>
<feature type="domain" description="Amidohydrolase-related" evidence="9">
    <location>
        <begin position="49"/>
        <end position="376"/>
    </location>
</feature>
<evidence type="ECO:0000313" key="10">
    <source>
        <dbReference type="EMBL" id="MSA90919.1"/>
    </source>
</evidence>
<dbReference type="OrthoDB" id="9776488at2"/>
<feature type="active site" description="Proton donor/acceptor" evidence="6">
    <location>
        <position position="275"/>
    </location>
</feature>
<evidence type="ECO:0000256" key="3">
    <source>
        <dbReference type="ARBA" id="ARBA00022801"/>
    </source>
</evidence>
<feature type="binding site" evidence="7">
    <location>
        <position position="252"/>
    </location>
    <ligand>
        <name>substrate</name>
    </ligand>
</feature>
<feature type="binding site" evidence="8">
    <location>
        <position position="130"/>
    </location>
    <ligand>
        <name>Zn(2+)</name>
        <dbReference type="ChEBI" id="CHEBI:29105"/>
    </ligand>
</feature>
<evidence type="ECO:0000256" key="2">
    <source>
        <dbReference type="ARBA" id="ARBA00022723"/>
    </source>
</evidence>
<feature type="binding site" evidence="8">
    <location>
        <position position="217"/>
    </location>
    <ligand>
        <name>Zn(2+)</name>
        <dbReference type="ChEBI" id="CHEBI:29105"/>
    </ligand>
</feature>
<evidence type="ECO:0000256" key="1">
    <source>
        <dbReference type="ARBA" id="ARBA00010716"/>
    </source>
</evidence>
<dbReference type="InterPro" id="IPR032466">
    <property type="entry name" value="Metal_Hydrolase"/>
</dbReference>
<dbReference type="EMBL" id="WKPJ01000038">
    <property type="protein sequence ID" value="MSA90919.1"/>
    <property type="molecule type" value="Genomic_DNA"/>
</dbReference>
<evidence type="ECO:0000313" key="11">
    <source>
        <dbReference type="EMBL" id="MSC34690.1"/>
    </source>
</evidence>
<dbReference type="EMBL" id="WKPI01000041">
    <property type="protein sequence ID" value="MSC34690.1"/>
    <property type="molecule type" value="Genomic_DNA"/>
</dbReference>
<dbReference type="EC" id="3.5.1.25" evidence="10"/>
<keyword evidence="2 8" id="KW-0479">Metal-binding</keyword>
<evidence type="ECO:0000313" key="13">
    <source>
        <dbReference type="Proteomes" id="UP000480929"/>
    </source>
</evidence>
<evidence type="ECO:0000256" key="7">
    <source>
        <dbReference type="PIRSR" id="PIRSR038994-2"/>
    </source>
</evidence>
<dbReference type="Gene3D" id="2.30.40.10">
    <property type="entry name" value="Urease, subunit C, domain 1"/>
    <property type="match status" value="1"/>
</dbReference>
<comment type="caution">
    <text evidence="10">The sequence shown here is derived from an EMBL/GenBank/DDBJ whole genome shotgun (WGS) entry which is preliminary data.</text>
</comment>
<feature type="binding site" evidence="7">
    <location>
        <begin position="220"/>
        <end position="221"/>
    </location>
    <ligand>
        <name>substrate</name>
    </ligand>
</feature>
<dbReference type="InterPro" id="IPR003764">
    <property type="entry name" value="GlcNAc_6-P_deAcase"/>
</dbReference>
<sequence>MKIRCNEIVTPTGVIDGLVVIENKRIVQIVPAEQITDTQWDQDWQGYKLLPGLIDIHTHGYYGYSALSVKREDFHALSHLMAAIGVTSYLVTAGDHNAAEMENLKAIAQAIEDQRHGLNQEARMLGIHMEGPFLNPNRRGAFQPEELLAPSIAKMQAYMEASQGQIRYMTLAPELDPQGELIRFCRTQNVLLSGGHTVATYDEYNQAIAQGLSCSTHTGNAMRQMDRREPGAYGAALLSDKIYSEVICDLFHISLPMLEIMFRIKPMSGFIMISDSGPMSGMPSGTYTIRGHRRTISEAGLVLLEDGTIAGSSKNMLYGVKNLAEILHKPITEIVKMTSENPARLFKLEHKGAIEVGKDADLIVVDQQYQLMSTFVEGVEAYRLHDPMTVNPDFLNPDAA</sequence>